<organism evidence="2 3">
    <name type="scientific">Golovinomyces cichoracearum</name>
    <dbReference type="NCBI Taxonomy" id="62708"/>
    <lineage>
        <taxon>Eukaryota</taxon>
        <taxon>Fungi</taxon>
        <taxon>Dikarya</taxon>
        <taxon>Ascomycota</taxon>
        <taxon>Pezizomycotina</taxon>
        <taxon>Leotiomycetes</taxon>
        <taxon>Erysiphales</taxon>
        <taxon>Erysiphaceae</taxon>
        <taxon>Golovinomyces</taxon>
    </lineage>
</organism>
<evidence type="ECO:0000256" key="1">
    <source>
        <dbReference type="SAM" id="MobiDB-lite"/>
    </source>
</evidence>
<protein>
    <submittedName>
        <fullName evidence="2">Uncharacterized protein</fullName>
    </submittedName>
</protein>
<comment type="caution">
    <text evidence="2">The sequence shown here is derived from an EMBL/GenBank/DDBJ whole genome shotgun (WGS) entry which is preliminary data.</text>
</comment>
<sequence length="995" mass="112561">MDTGLGCNSNLHNANIRTPARRLETTRTGKLLHDALDKEWTTARCQRLLRKLTSRVAILRKEVDRYSNSKLSLCESQTFCSASEAITELKIKKPADWVKKNKKPKRTYGGLRKSQQPHTKSLKHLDLIKKKESFLPGEVIVPTPVLARVRGGRCVEEDVTVKADLKKNSMGSLKGEKTSCSKNLGEDCQFQLPGHGESRRNAINTQLDTYGGIYHGFETLLQTTSNTHNATKLKGTRSLFDMVLRAVPRYILQQQYLLEAYMRETGCKSTIDERDICCEIYDEIESFGSSGNGWKKLREIVRAHGVQVIANTIKEGLIDFDFCNSLISLCIHAGAPEEGQVLLSSLLAGTTYSKPKTLDESLCKPLFLLQKFTNNTNRTSFFYRELSNLISEDILPVEWLASTNLGTIWTGLIQSFTLDSLECEAYNFCDIAFSLFLKYPNITSAYRGTENKTTNVPCNSDGMEDAIKNTFTSILTFLLSIVLLDKNSEKKNHIKNGDSIFGRFDFIVSFLRGCLNYKPVNNEVNEQYLLLLIANLVLYEEHHQSKPGRSLLDKLSKLLKCTQDLNSVVSQIAIFICQVAQCCGRGTPGLGYEYLQLIHLRLKSIDSEQGITNFLKGIIVDSAFIFARKVPHHQHVEYATCMNATYLPHFHTTATCFISSSSRINEKHLNRFRWEEGIGEWVTVTPALRKPKRKADGMGSPECHGLPRKLPHLSQNFMYRSVTCCENVPGPIINATSDIPEFLFTPFHNSENYFKSYNSALTPKRKISNDSLQRCVGYESNEASIRKYLRLPQKSEKNVGAGTSTNDKFIRYKTEFSCHPDPIFSAKSPTLLGSRAYQYLHHINDTPSRICVNKVISETKVEASFRSSDRTKSSNESSKDSYQFLLDIQTEEFPRWSDDEDELSLLSSITSPTRNNIYAPSQVQTHLFQEAQTSSNISTKNSMQIGRHDPPSLRANSNKSDVLIGDLKKCFLTKRRSQRLRQLGNQDWSEDELCI</sequence>
<evidence type="ECO:0000313" key="2">
    <source>
        <dbReference type="EMBL" id="RKF72547.1"/>
    </source>
</evidence>
<feature type="compositionally biased region" description="Polar residues" evidence="1">
    <location>
        <begin position="935"/>
        <end position="944"/>
    </location>
</feature>
<evidence type="ECO:0000313" key="3">
    <source>
        <dbReference type="Proteomes" id="UP000285326"/>
    </source>
</evidence>
<gene>
    <name evidence="2" type="ORF">GcM1_247036</name>
</gene>
<feature type="region of interest" description="Disordered" evidence="1">
    <location>
        <begin position="935"/>
        <end position="958"/>
    </location>
</feature>
<accession>A0A420IDE0</accession>
<name>A0A420IDE0_9PEZI</name>
<dbReference type="AlphaFoldDB" id="A0A420IDE0"/>
<proteinExistence type="predicted"/>
<dbReference type="Proteomes" id="UP000285326">
    <property type="component" value="Unassembled WGS sequence"/>
</dbReference>
<reference evidence="2 3" key="1">
    <citation type="journal article" date="2018" name="BMC Genomics">
        <title>Comparative genome analyses reveal sequence features reflecting distinct modes of host-adaptation between dicot and monocot powdery mildew.</title>
        <authorList>
            <person name="Wu Y."/>
            <person name="Ma X."/>
            <person name="Pan Z."/>
            <person name="Kale S.D."/>
            <person name="Song Y."/>
            <person name="King H."/>
            <person name="Zhang Q."/>
            <person name="Presley C."/>
            <person name="Deng X."/>
            <person name="Wei C.I."/>
            <person name="Xiao S."/>
        </authorList>
    </citation>
    <scope>NUCLEOTIDE SEQUENCE [LARGE SCALE GENOMIC DNA]</scope>
    <source>
        <strain evidence="2">UMSG1</strain>
    </source>
</reference>
<dbReference type="EMBL" id="MCBS01024783">
    <property type="protein sequence ID" value="RKF72547.1"/>
    <property type="molecule type" value="Genomic_DNA"/>
</dbReference>